<accession>A0AAE0TZJ2</accession>
<dbReference type="CDD" id="cd14014">
    <property type="entry name" value="STKc_PknB_like"/>
    <property type="match status" value="1"/>
</dbReference>
<dbReference type="InterPro" id="IPR008271">
    <property type="entry name" value="Ser/Thr_kinase_AS"/>
</dbReference>
<dbReference type="PANTHER" id="PTHR44167:SF24">
    <property type="entry name" value="SERINE_THREONINE-PROTEIN KINASE CHK2"/>
    <property type="match status" value="1"/>
</dbReference>
<evidence type="ECO:0000259" key="1">
    <source>
        <dbReference type="PROSITE" id="PS50011"/>
    </source>
</evidence>
<dbReference type="GO" id="GO:0004674">
    <property type="term" value="F:protein serine/threonine kinase activity"/>
    <property type="evidence" value="ECO:0007669"/>
    <property type="project" value="TreeGrafter"/>
</dbReference>
<dbReference type="SUPFAM" id="SSF56112">
    <property type="entry name" value="Protein kinase-like (PK-like)"/>
    <property type="match status" value="1"/>
</dbReference>
<dbReference type="SMART" id="SM00220">
    <property type="entry name" value="S_TKc"/>
    <property type="match status" value="1"/>
</dbReference>
<dbReference type="GO" id="GO:0005737">
    <property type="term" value="C:cytoplasm"/>
    <property type="evidence" value="ECO:0007669"/>
    <property type="project" value="TreeGrafter"/>
</dbReference>
<gene>
    <name evidence="2" type="ORF">B0H63DRAFT_543529</name>
</gene>
<dbReference type="PROSITE" id="PS50011">
    <property type="entry name" value="PROTEIN_KINASE_DOM"/>
    <property type="match status" value="1"/>
</dbReference>
<dbReference type="PROSITE" id="PS00108">
    <property type="entry name" value="PROTEIN_KINASE_ST"/>
    <property type="match status" value="1"/>
</dbReference>
<protein>
    <submittedName>
        <fullName evidence="2">Kinase-like domain-containing protein</fullName>
    </submittedName>
</protein>
<evidence type="ECO:0000313" key="3">
    <source>
        <dbReference type="Proteomes" id="UP001285441"/>
    </source>
</evidence>
<dbReference type="Proteomes" id="UP001285441">
    <property type="component" value="Unassembled WGS sequence"/>
</dbReference>
<dbReference type="Gene3D" id="1.10.510.10">
    <property type="entry name" value="Transferase(Phosphotransferase) domain 1"/>
    <property type="match status" value="1"/>
</dbReference>
<dbReference type="Pfam" id="PF00069">
    <property type="entry name" value="Pkinase"/>
    <property type="match status" value="1"/>
</dbReference>
<sequence length="313" mass="34907">MVSGRMFLWTKSQVYDTVSSYGSVYLERCHQHEGRARAVKEIKKSVVSGQELDYARELEAIVKFSNPKHAHCFVRSDSWFELDDAVFIVMEFLGLGDLQRYLSRPLPEREARQILGHVLEGLGYMHDNGFVHRDLKSGNIMVVSGGPDWFVKISDFGISKRRQQDVTTLQTLQRGILGFAAPEAHGFSRDNSVSTYSFSVDLWSLGAVAYKMLTNTNPFESFPSLLLKECGVFDCGQELILKLMSPLPADRPTAALAARHSWMTMDIKAVVRDLPENGPLVHSDCATTTSVASKAWTLVGTSTSDPLVGRLQK</sequence>
<dbReference type="PANTHER" id="PTHR44167">
    <property type="entry name" value="OVARIAN-SPECIFIC SERINE/THREONINE-PROTEIN KINASE LOK-RELATED"/>
    <property type="match status" value="1"/>
</dbReference>
<dbReference type="GO" id="GO:0005524">
    <property type="term" value="F:ATP binding"/>
    <property type="evidence" value="ECO:0007669"/>
    <property type="project" value="InterPro"/>
</dbReference>
<organism evidence="2 3">
    <name type="scientific">Podospora didyma</name>
    <dbReference type="NCBI Taxonomy" id="330526"/>
    <lineage>
        <taxon>Eukaryota</taxon>
        <taxon>Fungi</taxon>
        <taxon>Dikarya</taxon>
        <taxon>Ascomycota</taxon>
        <taxon>Pezizomycotina</taxon>
        <taxon>Sordariomycetes</taxon>
        <taxon>Sordariomycetidae</taxon>
        <taxon>Sordariales</taxon>
        <taxon>Podosporaceae</taxon>
        <taxon>Podospora</taxon>
    </lineage>
</organism>
<name>A0AAE0TZJ2_9PEZI</name>
<dbReference type="AlphaFoldDB" id="A0AAE0TZJ2"/>
<dbReference type="GO" id="GO:0051598">
    <property type="term" value="P:meiotic recombination checkpoint signaling"/>
    <property type="evidence" value="ECO:0007669"/>
    <property type="project" value="TreeGrafter"/>
</dbReference>
<proteinExistence type="predicted"/>
<keyword evidence="3" id="KW-1185">Reference proteome</keyword>
<reference evidence="2" key="1">
    <citation type="journal article" date="2023" name="Mol. Phylogenet. Evol.">
        <title>Genome-scale phylogeny and comparative genomics of the fungal order Sordariales.</title>
        <authorList>
            <person name="Hensen N."/>
            <person name="Bonometti L."/>
            <person name="Westerberg I."/>
            <person name="Brannstrom I.O."/>
            <person name="Guillou S."/>
            <person name="Cros-Aarteil S."/>
            <person name="Calhoun S."/>
            <person name="Haridas S."/>
            <person name="Kuo A."/>
            <person name="Mondo S."/>
            <person name="Pangilinan J."/>
            <person name="Riley R."/>
            <person name="LaButti K."/>
            <person name="Andreopoulos B."/>
            <person name="Lipzen A."/>
            <person name="Chen C."/>
            <person name="Yan M."/>
            <person name="Daum C."/>
            <person name="Ng V."/>
            <person name="Clum A."/>
            <person name="Steindorff A."/>
            <person name="Ohm R.A."/>
            <person name="Martin F."/>
            <person name="Silar P."/>
            <person name="Natvig D.O."/>
            <person name="Lalanne C."/>
            <person name="Gautier V."/>
            <person name="Ament-Velasquez S.L."/>
            <person name="Kruys A."/>
            <person name="Hutchinson M.I."/>
            <person name="Powell A.J."/>
            <person name="Barry K."/>
            <person name="Miller A.N."/>
            <person name="Grigoriev I.V."/>
            <person name="Debuchy R."/>
            <person name="Gladieux P."/>
            <person name="Hiltunen Thoren M."/>
            <person name="Johannesson H."/>
        </authorList>
    </citation>
    <scope>NUCLEOTIDE SEQUENCE</scope>
    <source>
        <strain evidence="2">CBS 232.78</strain>
    </source>
</reference>
<reference evidence="2" key="2">
    <citation type="submission" date="2023-06" db="EMBL/GenBank/DDBJ databases">
        <authorList>
            <consortium name="Lawrence Berkeley National Laboratory"/>
            <person name="Haridas S."/>
            <person name="Hensen N."/>
            <person name="Bonometti L."/>
            <person name="Westerberg I."/>
            <person name="Brannstrom I.O."/>
            <person name="Guillou S."/>
            <person name="Cros-Aarteil S."/>
            <person name="Calhoun S."/>
            <person name="Kuo A."/>
            <person name="Mondo S."/>
            <person name="Pangilinan J."/>
            <person name="Riley R."/>
            <person name="LaButti K."/>
            <person name="Andreopoulos B."/>
            <person name="Lipzen A."/>
            <person name="Chen C."/>
            <person name="Yanf M."/>
            <person name="Daum C."/>
            <person name="Ng V."/>
            <person name="Clum A."/>
            <person name="Steindorff A."/>
            <person name="Ohm R."/>
            <person name="Martin F."/>
            <person name="Silar P."/>
            <person name="Natvig D."/>
            <person name="Lalanne C."/>
            <person name="Gautier V."/>
            <person name="Ament-velasquez S.L."/>
            <person name="Kruys A."/>
            <person name="Hutchinson M.I."/>
            <person name="Powell A.J."/>
            <person name="Barry K."/>
            <person name="Miller A.N."/>
            <person name="Grigoriev I.V."/>
            <person name="Debuchy R."/>
            <person name="Gladieux P."/>
            <person name="Thoren M.H."/>
            <person name="Johannesson H."/>
        </authorList>
    </citation>
    <scope>NUCLEOTIDE SEQUENCE</scope>
    <source>
        <strain evidence="2">CBS 232.78</strain>
    </source>
</reference>
<keyword evidence="2" id="KW-0808">Transferase</keyword>
<dbReference type="InterPro" id="IPR011009">
    <property type="entry name" value="Kinase-like_dom_sf"/>
</dbReference>
<dbReference type="EMBL" id="JAULSW010000004">
    <property type="protein sequence ID" value="KAK3385267.1"/>
    <property type="molecule type" value="Genomic_DNA"/>
</dbReference>
<dbReference type="GO" id="GO:0005634">
    <property type="term" value="C:nucleus"/>
    <property type="evidence" value="ECO:0007669"/>
    <property type="project" value="TreeGrafter"/>
</dbReference>
<feature type="domain" description="Protein kinase" evidence="1">
    <location>
        <begin position="10"/>
        <end position="263"/>
    </location>
</feature>
<dbReference type="InterPro" id="IPR000719">
    <property type="entry name" value="Prot_kinase_dom"/>
</dbReference>
<comment type="caution">
    <text evidence="2">The sequence shown here is derived from an EMBL/GenBank/DDBJ whole genome shotgun (WGS) entry which is preliminary data.</text>
</comment>
<evidence type="ECO:0000313" key="2">
    <source>
        <dbReference type="EMBL" id="KAK3385267.1"/>
    </source>
</evidence>
<keyword evidence="2" id="KW-0418">Kinase</keyword>